<keyword evidence="5" id="KW-0012">Acyltransferase</keyword>
<dbReference type="Proteomes" id="UP000318864">
    <property type="component" value="Unassembled WGS sequence"/>
</dbReference>
<keyword evidence="3" id="KW-0808">Transferase</keyword>
<keyword evidence="4" id="KW-0450">Lipoyl</keyword>
<keyword evidence="10" id="KW-1185">Reference proteome</keyword>
<dbReference type="PANTHER" id="PTHR43178">
    <property type="entry name" value="DIHYDROLIPOAMIDE ACETYLTRANSFERASE COMPONENT OF PYRUVATE DEHYDROGENASE COMPLEX"/>
    <property type="match status" value="1"/>
</dbReference>
<dbReference type="Pfam" id="PF00198">
    <property type="entry name" value="2-oxoacid_dh"/>
    <property type="match status" value="1"/>
</dbReference>
<evidence type="ECO:0000313" key="9">
    <source>
        <dbReference type="EMBL" id="THE66122.1"/>
    </source>
</evidence>
<evidence type="ECO:0000256" key="1">
    <source>
        <dbReference type="ARBA" id="ARBA00001938"/>
    </source>
</evidence>
<sequence>MQELTLPKLGQAMEEGLVLEWHCDVGDELTAGDPVVVIESEKTSHEIEADQDGRLLAKRVDAGDTVPIGTTLGYVGTDDEADDLPDDSAAETDAGAAEPSDADASPADRQTASDSSGDVDREQIGTETRDDGPAPETIRASPSARKAARVHDVDVTAVGQAVGVAQVRPEHVDEYVAAQETDSGEEIRGSPAARRIADERGVDLEAVGEDRGTTRVRMADVEQYADQQPASIPATDERIDDEATAAADPSPSVRETVSITGGRQVMFDRMQTVSSEYGSTTTVAKVDVTELRSLLDSLGSSWEAYHDVSPSLTAFVLRAVAQELPAYPMLNAEIVDDDGTDAFVRQFEDINLGLAVDTDHGLLVPTIYDADTQSVTELGDTVSDLARQARERDLEMEQQQNGTFTVSNAGTFGAYINTPQINPPQTGILGVCTVNEEPGVVDGEVVPREMMHLCLTYDHRVVEGATAVQFLQAVKRRLEDPQSLLS</sequence>
<dbReference type="Gene3D" id="4.10.320.10">
    <property type="entry name" value="E3-binding domain"/>
    <property type="match status" value="1"/>
</dbReference>
<dbReference type="InterPro" id="IPR050743">
    <property type="entry name" value="2-oxoacid_DH_E2_comp"/>
</dbReference>
<dbReference type="InterPro" id="IPR004167">
    <property type="entry name" value="PSBD"/>
</dbReference>
<feature type="domain" description="Peripheral subunit-binding (PSBD)" evidence="8">
    <location>
        <begin position="188"/>
        <end position="225"/>
    </location>
</feature>
<feature type="domain" description="Lipoyl-binding" evidence="7">
    <location>
        <begin position="1"/>
        <end position="76"/>
    </location>
</feature>
<dbReference type="AlphaFoldDB" id="A0A4S3TP86"/>
<dbReference type="InterPro" id="IPR011053">
    <property type="entry name" value="Single_hybrid_motif"/>
</dbReference>
<dbReference type="PROSITE" id="PS51826">
    <property type="entry name" value="PSBD"/>
    <property type="match status" value="1"/>
</dbReference>
<dbReference type="InterPro" id="IPR001078">
    <property type="entry name" value="2-oxoacid_DH_actylTfrase"/>
</dbReference>
<dbReference type="CDD" id="cd06849">
    <property type="entry name" value="lipoyl_domain"/>
    <property type="match status" value="1"/>
</dbReference>
<feature type="compositionally biased region" description="Acidic residues" evidence="6">
    <location>
        <begin position="77"/>
        <end position="90"/>
    </location>
</feature>
<name>A0A4S3TP86_9EURY</name>
<feature type="compositionally biased region" description="Low complexity" evidence="6">
    <location>
        <begin position="93"/>
        <end position="108"/>
    </location>
</feature>
<dbReference type="Gene3D" id="2.40.50.100">
    <property type="match status" value="1"/>
</dbReference>
<reference evidence="9 10" key="1">
    <citation type="submission" date="2018-10" db="EMBL/GenBank/DDBJ databases">
        <title>Natronolimnobius sp. XQ-INN 246 isolated from Inner Mongolia Autonomous Region of China.</title>
        <authorList>
            <person name="Xue Q."/>
        </authorList>
    </citation>
    <scope>NUCLEOTIDE SEQUENCE [LARGE SCALE GENOMIC DNA]</scope>
    <source>
        <strain evidence="9 10">XQ-INN 246</strain>
    </source>
</reference>
<evidence type="ECO:0000259" key="8">
    <source>
        <dbReference type="PROSITE" id="PS51826"/>
    </source>
</evidence>
<dbReference type="RefSeq" id="WP_141463463.1">
    <property type="nucleotide sequence ID" value="NZ_RBZW01000012.1"/>
</dbReference>
<dbReference type="InterPro" id="IPR003016">
    <property type="entry name" value="2-oxoA_DH_lipoyl-BS"/>
</dbReference>
<proteinExistence type="inferred from homology"/>
<comment type="cofactor">
    <cofactor evidence="1">
        <name>(R)-lipoate</name>
        <dbReference type="ChEBI" id="CHEBI:83088"/>
    </cofactor>
</comment>
<evidence type="ECO:0000313" key="10">
    <source>
        <dbReference type="Proteomes" id="UP000318864"/>
    </source>
</evidence>
<feature type="compositionally biased region" description="Basic and acidic residues" evidence="6">
    <location>
        <begin position="118"/>
        <end position="132"/>
    </location>
</feature>
<dbReference type="InterPro" id="IPR000089">
    <property type="entry name" value="Biotin_lipoyl"/>
</dbReference>
<feature type="region of interest" description="Disordered" evidence="6">
    <location>
        <begin position="67"/>
        <end position="150"/>
    </location>
</feature>
<dbReference type="InterPro" id="IPR036625">
    <property type="entry name" value="E3-bd_dom_sf"/>
</dbReference>
<dbReference type="PROSITE" id="PS00189">
    <property type="entry name" value="LIPOYL"/>
    <property type="match status" value="1"/>
</dbReference>
<dbReference type="PROSITE" id="PS50968">
    <property type="entry name" value="BIOTINYL_LIPOYL"/>
    <property type="match status" value="1"/>
</dbReference>
<accession>A0A4S3TP86</accession>
<dbReference type="InterPro" id="IPR023213">
    <property type="entry name" value="CAT-like_dom_sf"/>
</dbReference>
<evidence type="ECO:0000256" key="5">
    <source>
        <dbReference type="ARBA" id="ARBA00023315"/>
    </source>
</evidence>
<dbReference type="Gene3D" id="3.30.559.10">
    <property type="entry name" value="Chloramphenicol acetyltransferase-like domain"/>
    <property type="match status" value="1"/>
</dbReference>
<evidence type="ECO:0000256" key="4">
    <source>
        <dbReference type="ARBA" id="ARBA00022823"/>
    </source>
</evidence>
<evidence type="ECO:0000256" key="3">
    <source>
        <dbReference type="ARBA" id="ARBA00022679"/>
    </source>
</evidence>
<dbReference type="PANTHER" id="PTHR43178:SF5">
    <property type="entry name" value="LIPOAMIDE ACYLTRANSFERASE COMPONENT OF BRANCHED-CHAIN ALPHA-KETO ACID DEHYDROGENASE COMPLEX, MITOCHONDRIAL"/>
    <property type="match status" value="1"/>
</dbReference>
<evidence type="ECO:0000256" key="2">
    <source>
        <dbReference type="ARBA" id="ARBA00007317"/>
    </source>
</evidence>
<comment type="similarity">
    <text evidence="2">Belongs to the 2-oxoacid dehydrogenase family.</text>
</comment>
<comment type="caution">
    <text evidence="9">The sequence shown here is derived from an EMBL/GenBank/DDBJ whole genome shotgun (WGS) entry which is preliminary data.</text>
</comment>
<evidence type="ECO:0000256" key="6">
    <source>
        <dbReference type="SAM" id="MobiDB-lite"/>
    </source>
</evidence>
<dbReference type="Pfam" id="PF00364">
    <property type="entry name" value="Biotin_lipoyl"/>
    <property type="match status" value="1"/>
</dbReference>
<dbReference type="GO" id="GO:0005737">
    <property type="term" value="C:cytoplasm"/>
    <property type="evidence" value="ECO:0007669"/>
    <property type="project" value="TreeGrafter"/>
</dbReference>
<dbReference type="SUPFAM" id="SSF51230">
    <property type="entry name" value="Single hybrid motif"/>
    <property type="match status" value="1"/>
</dbReference>
<gene>
    <name evidence="9" type="ORF">D8Y22_04165</name>
</gene>
<dbReference type="GO" id="GO:0031405">
    <property type="term" value="F:lipoic acid binding"/>
    <property type="evidence" value="ECO:0007669"/>
    <property type="project" value="TreeGrafter"/>
</dbReference>
<evidence type="ECO:0000259" key="7">
    <source>
        <dbReference type="PROSITE" id="PS50968"/>
    </source>
</evidence>
<protein>
    <submittedName>
        <fullName evidence="9">2-oxo acid dehydrogenase subunit E2</fullName>
    </submittedName>
</protein>
<dbReference type="OrthoDB" id="180296at2157"/>
<dbReference type="EMBL" id="RBZW01000012">
    <property type="protein sequence ID" value="THE66122.1"/>
    <property type="molecule type" value="Genomic_DNA"/>
</dbReference>
<dbReference type="SUPFAM" id="SSF52777">
    <property type="entry name" value="CoA-dependent acyltransferases"/>
    <property type="match status" value="1"/>
</dbReference>
<organism evidence="9 10">
    <name type="scientific">Salinadaptatus halalkaliphilus</name>
    <dbReference type="NCBI Taxonomy" id="2419781"/>
    <lineage>
        <taxon>Archaea</taxon>
        <taxon>Methanobacteriati</taxon>
        <taxon>Methanobacteriota</taxon>
        <taxon>Stenosarchaea group</taxon>
        <taxon>Halobacteria</taxon>
        <taxon>Halobacteriales</taxon>
        <taxon>Natrialbaceae</taxon>
        <taxon>Salinadaptatus</taxon>
    </lineage>
</organism>
<dbReference type="GO" id="GO:0016407">
    <property type="term" value="F:acetyltransferase activity"/>
    <property type="evidence" value="ECO:0007669"/>
    <property type="project" value="TreeGrafter"/>
</dbReference>